<evidence type="ECO:0000313" key="26">
    <source>
        <dbReference type="Proteomes" id="UP000806378"/>
    </source>
</evidence>
<sequence length="1051" mass="116186">MVSFFLLSTQSPLAIIFFFWLFLVGTPSSDGAGVSASSTHFSTIYTTENKDGAVALLNWKSTLDNHSQSILSSWHGDNPCSFTGVTCDDSRAIVHLNLSNLNLRGTLDGLDFSCLTGVVSFELANNLIYGSISSSIGNLSKLNSLNLHFNELFGDIPPSLGMLESLHYLSLSANNLSGHIPWEIGRLDSLLELDFAENKFTGPIPTSLGNLSNLIYLSLWKNQLSGPIPATFGKLGNLIGLSISRNNISGSILTEISDLRNLKILSLWQNGLLGPYLQKSGVLSVGENNLTGPIPASIGSLANLSQLDLAYNKFFGSLPSEFNKLTKLTTLFLYYNELEGELPQSVCLGRSLQRFIISNNNFMDLSHNYLSGELSWKWEQCRNLTSLRISNNNISGEIPAIFGRMAQLQLLNLSSNSLSGEIPREMGSLSMLLELDLSSNAIMGNVPIEIGLLSHLAHLNLASNNLSGSIPVQLGSCKSLLSLNLSRNKFWRSIPLEIGNAQVLEVLDLSHNILSENIPGELAMLRNLQILNISHNSLSGSIPHTFGDMLALTSIDVSYNDLEGPLPSVKAFNEASFEAIQCNRGLCGNVVGLPRCNSTGNKKGNRHVGARIIVILILSFLGYLLISCILIVLIIINHRCRKIMKHDKQANDLDFMCILSYDGKVFYDQIVEATEGFDSKYCVGEGAYGIVYKVEISEGQTVAVKQILSSQEDTEVIDLVPFEREIQSLTNVRHRNIVKFYGFCSHVQRCFLVYEYMERGSLRTRINVVRGVADALSYMHHGCSPPLIHRDLTSNNVLLDRDYEAHISDFGTARLLRPDSSNWTAIAGTIGYIAPVPTEKCDVYSFEVVALETIMGKHPGDHISQDCSSSTQTESMMLKDVLDQRLSPSRLGLREAQEVVLIAKLAFECLQANARLRPTMERVSHELCFQVPLDTPLSAVSVKQLRDLNVKKLGAFQETHFDGVLLFSHQYSCRYLYPWLLTVDQRMSPTEYPSLMLDRSLAEAIALWRGIKDSTPPLNSKGNLTPQITTNKTHSQSGEDPRNQYERSARE</sequence>
<organism evidence="25 26">
    <name type="scientific">Corymbia citriodora subsp. variegata</name>
    <dbReference type="NCBI Taxonomy" id="360336"/>
    <lineage>
        <taxon>Eukaryota</taxon>
        <taxon>Viridiplantae</taxon>
        <taxon>Streptophyta</taxon>
        <taxon>Embryophyta</taxon>
        <taxon>Tracheophyta</taxon>
        <taxon>Spermatophyta</taxon>
        <taxon>Magnoliopsida</taxon>
        <taxon>eudicotyledons</taxon>
        <taxon>Gunneridae</taxon>
        <taxon>Pentapetalae</taxon>
        <taxon>rosids</taxon>
        <taxon>malvids</taxon>
        <taxon>Myrtales</taxon>
        <taxon>Myrtaceae</taxon>
        <taxon>Myrtoideae</taxon>
        <taxon>Eucalypteae</taxon>
        <taxon>Corymbia</taxon>
    </lineage>
</organism>
<feature type="region of interest" description="Disordered" evidence="21">
    <location>
        <begin position="1016"/>
        <end position="1051"/>
    </location>
</feature>
<evidence type="ECO:0000259" key="24">
    <source>
        <dbReference type="PROSITE" id="PS50011"/>
    </source>
</evidence>
<dbReference type="Pfam" id="PF13855">
    <property type="entry name" value="LRR_8"/>
    <property type="match status" value="2"/>
</dbReference>
<feature type="compositionally biased region" description="Basic and acidic residues" evidence="21">
    <location>
        <begin position="1037"/>
        <end position="1051"/>
    </location>
</feature>
<evidence type="ECO:0000313" key="25">
    <source>
        <dbReference type="EMBL" id="KAF7850723.1"/>
    </source>
</evidence>
<dbReference type="InterPro" id="IPR011009">
    <property type="entry name" value="Kinase-like_dom_sf"/>
</dbReference>
<evidence type="ECO:0000256" key="10">
    <source>
        <dbReference type="ARBA" id="ARBA00022737"/>
    </source>
</evidence>
<dbReference type="FunFam" id="3.30.200.20:FF:000309">
    <property type="entry name" value="Leucine-rich repeat receptor protein kinase MSP1"/>
    <property type="match status" value="1"/>
</dbReference>
<evidence type="ECO:0000256" key="13">
    <source>
        <dbReference type="ARBA" id="ARBA00022840"/>
    </source>
</evidence>
<comment type="subcellular location">
    <subcellularLocation>
        <location evidence="1">Cell membrane</location>
    </subcellularLocation>
    <subcellularLocation>
        <location evidence="2">Membrane</location>
        <topology evidence="2">Single-pass type I membrane protein</topology>
    </subcellularLocation>
</comment>
<dbReference type="Gene3D" id="3.80.10.10">
    <property type="entry name" value="Ribonuclease Inhibitor"/>
    <property type="match status" value="4"/>
</dbReference>
<dbReference type="GO" id="GO:0004674">
    <property type="term" value="F:protein serine/threonine kinase activity"/>
    <property type="evidence" value="ECO:0007669"/>
    <property type="project" value="UniProtKB-KW"/>
</dbReference>
<dbReference type="InterPro" id="IPR017441">
    <property type="entry name" value="Protein_kinase_ATP_BS"/>
</dbReference>
<dbReference type="PANTHER" id="PTHR48053:SF158">
    <property type="entry name" value="MDIS1-INTERACTING RECEPTOR LIKE KINASE 2-LIKE"/>
    <property type="match status" value="1"/>
</dbReference>
<evidence type="ECO:0000256" key="7">
    <source>
        <dbReference type="ARBA" id="ARBA00022679"/>
    </source>
</evidence>
<evidence type="ECO:0000256" key="3">
    <source>
        <dbReference type="ARBA" id="ARBA00012513"/>
    </source>
</evidence>
<keyword evidence="10" id="KW-0677">Repeat</keyword>
<keyword evidence="11 20" id="KW-0547">Nucleotide-binding</keyword>
<feature type="binding site" evidence="20">
    <location>
        <position position="705"/>
    </location>
    <ligand>
        <name>ATP</name>
        <dbReference type="ChEBI" id="CHEBI:30616"/>
    </ligand>
</feature>
<keyword evidence="4" id="KW-0723">Serine/threonine-protein kinase</keyword>
<evidence type="ECO:0000256" key="9">
    <source>
        <dbReference type="ARBA" id="ARBA00022729"/>
    </source>
</evidence>
<keyword evidence="17" id="KW-0325">Glycoprotein</keyword>
<keyword evidence="15 22" id="KW-0472">Membrane</keyword>
<dbReference type="Pfam" id="PF08263">
    <property type="entry name" value="LRRNT_2"/>
    <property type="match status" value="1"/>
</dbReference>
<evidence type="ECO:0000256" key="11">
    <source>
        <dbReference type="ARBA" id="ARBA00022741"/>
    </source>
</evidence>
<evidence type="ECO:0000256" key="15">
    <source>
        <dbReference type="ARBA" id="ARBA00023136"/>
    </source>
</evidence>
<dbReference type="Pfam" id="PF00560">
    <property type="entry name" value="LRR_1"/>
    <property type="match status" value="5"/>
</dbReference>
<evidence type="ECO:0000256" key="2">
    <source>
        <dbReference type="ARBA" id="ARBA00004479"/>
    </source>
</evidence>
<evidence type="ECO:0000256" key="23">
    <source>
        <dbReference type="SAM" id="SignalP"/>
    </source>
</evidence>
<dbReference type="GO" id="GO:0005524">
    <property type="term" value="F:ATP binding"/>
    <property type="evidence" value="ECO:0007669"/>
    <property type="project" value="UniProtKB-UniRule"/>
</dbReference>
<dbReference type="GO" id="GO:0009791">
    <property type="term" value="P:post-embryonic development"/>
    <property type="evidence" value="ECO:0007669"/>
    <property type="project" value="UniProtKB-ARBA"/>
</dbReference>
<evidence type="ECO:0000256" key="22">
    <source>
        <dbReference type="SAM" id="Phobius"/>
    </source>
</evidence>
<comment type="catalytic activity">
    <reaction evidence="19">
        <text>L-seryl-[protein] + ATP = O-phospho-L-seryl-[protein] + ADP + H(+)</text>
        <dbReference type="Rhea" id="RHEA:17989"/>
        <dbReference type="Rhea" id="RHEA-COMP:9863"/>
        <dbReference type="Rhea" id="RHEA-COMP:11604"/>
        <dbReference type="ChEBI" id="CHEBI:15378"/>
        <dbReference type="ChEBI" id="CHEBI:29999"/>
        <dbReference type="ChEBI" id="CHEBI:30616"/>
        <dbReference type="ChEBI" id="CHEBI:83421"/>
        <dbReference type="ChEBI" id="CHEBI:456216"/>
        <dbReference type="EC" id="2.7.11.1"/>
    </reaction>
</comment>
<evidence type="ECO:0000256" key="14">
    <source>
        <dbReference type="ARBA" id="ARBA00022989"/>
    </source>
</evidence>
<dbReference type="InterPro" id="IPR001611">
    <property type="entry name" value="Leu-rich_rpt"/>
</dbReference>
<feature type="transmembrane region" description="Helical" evidence="22">
    <location>
        <begin position="612"/>
        <end position="636"/>
    </location>
</feature>
<keyword evidence="8 22" id="KW-0812">Transmembrane</keyword>
<evidence type="ECO:0000256" key="6">
    <source>
        <dbReference type="ARBA" id="ARBA00022614"/>
    </source>
</evidence>
<feature type="chain" id="PRO_5035886682" description="non-specific serine/threonine protein kinase" evidence="23">
    <location>
        <begin position="32"/>
        <end position="1051"/>
    </location>
</feature>
<keyword evidence="26" id="KW-1185">Reference proteome</keyword>
<dbReference type="InterPro" id="IPR003591">
    <property type="entry name" value="Leu-rich_rpt_typical-subtyp"/>
</dbReference>
<dbReference type="Pfam" id="PF00069">
    <property type="entry name" value="Pkinase"/>
    <property type="match status" value="1"/>
</dbReference>
<evidence type="ECO:0000256" key="18">
    <source>
        <dbReference type="ARBA" id="ARBA00047899"/>
    </source>
</evidence>
<dbReference type="PANTHER" id="PTHR48053">
    <property type="entry name" value="LEUCINE RICH REPEAT FAMILY PROTEIN, EXPRESSED"/>
    <property type="match status" value="1"/>
</dbReference>
<dbReference type="EMBL" id="MU089586">
    <property type="protein sequence ID" value="KAF7850723.1"/>
    <property type="molecule type" value="Genomic_DNA"/>
</dbReference>
<keyword evidence="5" id="KW-0597">Phosphoprotein</keyword>
<keyword evidence="12" id="KW-0418">Kinase</keyword>
<protein>
    <recommendedName>
        <fullName evidence="3">non-specific serine/threonine protein kinase</fullName>
        <ecNumber evidence="3">2.7.11.1</ecNumber>
    </recommendedName>
</protein>
<gene>
    <name evidence="25" type="ORF">BT93_L5072</name>
</gene>
<feature type="compositionally biased region" description="Polar residues" evidence="21">
    <location>
        <begin position="1016"/>
        <end position="1036"/>
    </location>
</feature>
<evidence type="ECO:0000256" key="5">
    <source>
        <dbReference type="ARBA" id="ARBA00022553"/>
    </source>
</evidence>
<evidence type="ECO:0000256" key="12">
    <source>
        <dbReference type="ARBA" id="ARBA00022777"/>
    </source>
</evidence>
<dbReference type="FunFam" id="3.80.10.10:FF:000233">
    <property type="entry name" value="Leucine-rich repeat receptor-like protein kinase TDR"/>
    <property type="match status" value="1"/>
</dbReference>
<dbReference type="GO" id="GO:0005886">
    <property type="term" value="C:plasma membrane"/>
    <property type="evidence" value="ECO:0007669"/>
    <property type="project" value="UniProtKB-SubCell"/>
</dbReference>
<feature type="domain" description="Protein kinase" evidence="24">
    <location>
        <begin position="677"/>
        <end position="928"/>
    </location>
</feature>
<dbReference type="OrthoDB" id="676979at2759"/>
<evidence type="ECO:0000256" key="19">
    <source>
        <dbReference type="ARBA" id="ARBA00048679"/>
    </source>
</evidence>
<dbReference type="InterPro" id="IPR032675">
    <property type="entry name" value="LRR_dom_sf"/>
</dbReference>
<dbReference type="Gramene" id="rna-gnl|WGS:JABURB|Cocit.L5072.1">
    <property type="protein sequence ID" value="cds-KAF7850723.1"/>
    <property type="gene ID" value="gene-BT93_L5072"/>
</dbReference>
<keyword evidence="9 23" id="KW-0732">Signal</keyword>
<evidence type="ECO:0000256" key="4">
    <source>
        <dbReference type="ARBA" id="ARBA00022527"/>
    </source>
</evidence>
<keyword evidence="14 22" id="KW-1133">Transmembrane helix</keyword>
<comment type="catalytic activity">
    <reaction evidence="18">
        <text>L-threonyl-[protein] + ATP = O-phospho-L-threonyl-[protein] + ADP + H(+)</text>
        <dbReference type="Rhea" id="RHEA:46608"/>
        <dbReference type="Rhea" id="RHEA-COMP:11060"/>
        <dbReference type="Rhea" id="RHEA-COMP:11605"/>
        <dbReference type="ChEBI" id="CHEBI:15378"/>
        <dbReference type="ChEBI" id="CHEBI:30013"/>
        <dbReference type="ChEBI" id="CHEBI:30616"/>
        <dbReference type="ChEBI" id="CHEBI:61977"/>
        <dbReference type="ChEBI" id="CHEBI:456216"/>
        <dbReference type="EC" id="2.7.11.1"/>
    </reaction>
</comment>
<feature type="signal peptide" evidence="23">
    <location>
        <begin position="1"/>
        <end position="31"/>
    </location>
</feature>
<dbReference type="Gene3D" id="3.30.200.20">
    <property type="entry name" value="Phosphorylase Kinase, domain 1"/>
    <property type="match status" value="1"/>
</dbReference>
<dbReference type="InterPro" id="IPR008266">
    <property type="entry name" value="Tyr_kinase_AS"/>
</dbReference>
<evidence type="ECO:0000256" key="21">
    <source>
        <dbReference type="SAM" id="MobiDB-lite"/>
    </source>
</evidence>
<name>A0A8T0CSX3_CORYI</name>
<dbReference type="AlphaFoldDB" id="A0A8T0CSX3"/>
<evidence type="ECO:0000256" key="16">
    <source>
        <dbReference type="ARBA" id="ARBA00023170"/>
    </source>
</evidence>
<keyword evidence="13 20" id="KW-0067">ATP-binding</keyword>
<dbReference type="PROSITE" id="PS50011">
    <property type="entry name" value="PROTEIN_KINASE_DOM"/>
    <property type="match status" value="1"/>
</dbReference>
<evidence type="ECO:0000256" key="1">
    <source>
        <dbReference type="ARBA" id="ARBA00004236"/>
    </source>
</evidence>
<dbReference type="SUPFAM" id="SSF56112">
    <property type="entry name" value="Protein kinase-like (PK-like)"/>
    <property type="match status" value="1"/>
</dbReference>
<evidence type="ECO:0000256" key="8">
    <source>
        <dbReference type="ARBA" id="ARBA00022692"/>
    </source>
</evidence>
<dbReference type="PROSITE" id="PS00109">
    <property type="entry name" value="PROTEIN_KINASE_TYR"/>
    <property type="match status" value="1"/>
</dbReference>
<dbReference type="SUPFAM" id="SSF52058">
    <property type="entry name" value="L domain-like"/>
    <property type="match status" value="1"/>
</dbReference>
<dbReference type="Proteomes" id="UP000806378">
    <property type="component" value="Unassembled WGS sequence"/>
</dbReference>
<proteinExistence type="predicted"/>
<dbReference type="SMART" id="SM00369">
    <property type="entry name" value="LRR_TYP"/>
    <property type="match status" value="8"/>
</dbReference>
<dbReference type="InterPro" id="IPR051716">
    <property type="entry name" value="Plant_RL_S/T_kinase"/>
</dbReference>
<accession>A0A8T0CSX3</accession>
<reference evidence="25" key="1">
    <citation type="submission" date="2020-05" db="EMBL/GenBank/DDBJ databases">
        <title>WGS assembly of Corymbia citriodora subspecies variegata.</title>
        <authorList>
            <person name="Barry K."/>
            <person name="Hundley H."/>
            <person name="Shu S."/>
            <person name="Jenkins J."/>
            <person name="Grimwood J."/>
            <person name="Baten A."/>
        </authorList>
    </citation>
    <scope>NUCLEOTIDE SEQUENCE</scope>
    <source>
        <strain evidence="25">CV2-018</strain>
    </source>
</reference>
<keyword evidence="6" id="KW-0433">Leucine-rich repeat</keyword>
<keyword evidence="7" id="KW-0808">Transferase</keyword>
<dbReference type="FunFam" id="3.80.10.10:FF:000400">
    <property type="entry name" value="Nuclear pore complex protein NUP107"/>
    <property type="match status" value="1"/>
</dbReference>
<dbReference type="SUPFAM" id="SSF52047">
    <property type="entry name" value="RNI-like"/>
    <property type="match status" value="1"/>
</dbReference>
<dbReference type="InterPro" id="IPR013210">
    <property type="entry name" value="LRR_N_plant-typ"/>
</dbReference>
<dbReference type="Gene3D" id="1.10.510.10">
    <property type="entry name" value="Transferase(Phosphotransferase) domain 1"/>
    <property type="match status" value="1"/>
</dbReference>
<evidence type="ECO:0000256" key="17">
    <source>
        <dbReference type="ARBA" id="ARBA00023180"/>
    </source>
</evidence>
<evidence type="ECO:0000256" key="20">
    <source>
        <dbReference type="PROSITE-ProRule" id="PRU10141"/>
    </source>
</evidence>
<comment type="caution">
    <text evidence="25">The sequence shown here is derived from an EMBL/GenBank/DDBJ whole genome shotgun (WGS) entry which is preliminary data.</text>
</comment>
<dbReference type="EC" id="2.7.11.1" evidence="3"/>
<dbReference type="PROSITE" id="PS00107">
    <property type="entry name" value="PROTEIN_KINASE_ATP"/>
    <property type="match status" value="1"/>
</dbReference>
<dbReference type="InterPro" id="IPR000719">
    <property type="entry name" value="Prot_kinase_dom"/>
</dbReference>
<keyword evidence="16" id="KW-0675">Receptor</keyword>